<dbReference type="AlphaFoldDB" id="A0A2H1HXW3"/>
<evidence type="ECO:0000256" key="3">
    <source>
        <dbReference type="ARBA" id="ARBA00023125"/>
    </source>
</evidence>
<organism evidence="6 7">
    <name type="scientific">Brevibacterium aurantiacum</name>
    <dbReference type="NCBI Taxonomy" id="273384"/>
    <lineage>
        <taxon>Bacteria</taxon>
        <taxon>Bacillati</taxon>
        <taxon>Actinomycetota</taxon>
        <taxon>Actinomycetes</taxon>
        <taxon>Micrococcales</taxon>
        <taxon>Brevibacteriaceae</taxon>
        <taxon>Brevibacterium</taxon>
    </lineage>
</organism>
<dbReference type="EMBL" id="FXYZ01000002">
    <property type="protein sequence ID" value="SMX67676.1"/>
    <property type="molecule type" value="Genomic_DNA"/>
</dbReference>
<comment type="similarity">
    <text evidence="1">Belongs to the LysR transcriptional regulatory family.</text>
</comment>
<evidence type="ECO:0000256" key="1">
    <source>
        <dbReference type="ARBA" id="ARBA00009437"/>
    </source>
</evidence>
<evidence type="ECO:0000259" key="5">
    <source>
        <dbReference type="PROSITE" id="PS50931"/>
    </source>
</evidence>
<dbReference type="SUPFAM" id="SSF53850">
    <property type="entry name" value="Periplasmic binding protein-like II"/>
    <property type="match status" value="1"/>
</dbReference>
<dbReference type="InterPro" id="IPR036390">
    <property type="entry name" value="WH_DNA-bd_sf"/>
</dbReference>
<dbReference type="PANTHER" id="PTHR30346:SF29">
    <property type="entry name" value="LYSR SUBSTRATE-BINDING"/>
    <property type="match status" value="1"/>
</dbReference>
<reference evidence="6 7" key="1">
    <citation type="submission" date="2017-03" db="EMBL/GenBank/DDBJ databases">
        <authorList>
            <person name="Afonso C.L."/>
            <person name="Miller P.J."/>
            <person name="Scott M.A."/>
            <person name="Spackman E."/>
            <person name="Goraichik I."/>
            <person name="Dimitrov K.M."/>
            <person name="Suarez D.L."/>
            <person name="Swayne D.E."/>
        </authorList>
    </citation>
    <scope>NUCLEOTIDE SEQUENCE [LARGE SCALE GENOMIC DNA]</scope>
    <source>
        <strain evidence="7">6(3)</strain>
    </source>
</reference>
<sequence length="364" mass="39043">MSAVRGFAAPLTPFRPLCSSSVSSITDDTLASFTLQEKREILFRTVRNQCIIVVMIDPRLTTLRTFAECGTIAATAELTGYSPSAVSGQLRDLQRSLGMTLLAKDGRGLRLTSTGRYLVRRSDALAAVWEDIRAGALSAGDQAPTRFGIGGFSTASSNLLAPLAAKLRTSRPEVRVHVVEASPTRCFELLVAERIDLAVIVSMQGHVQVEEDTRFESVDLLDDPLDVMVPSDHPVAGRESVTLSELAGEEWITAGPGSPYHSLFIAAFTAAGVTPSVAHESAEWETSAALVGAGVGVSLLPRLASLAGEDNVSRVRLTGSGRLSRKIIAAMRAGSRRSPLIRDSLQHLRTTSQYILSTRLREDS</sequence>
<evidence type="ECO:0000256" key="2">
    <source>
        <dbReference type="ARBA" id="ARBA00023015"/>
    </source>
</evidence>
<dbReference type="InterPro" id="IPR000847">
    <property type="entry name" value="LysR_HTH_N"/>
</dbReference>
<evidence type="ECO:0000256" key="4">
    <source>
        <dbReference type="ARBA" id="ARBA00023163"/>
    </source>
</evidence>
<dbReference type="Pfam" id="PF03466">
    <property type="entry name" value="LysR_substrate"/>
    <property type="match status" value="1"/>
</dbReference>
<gene>
    <name evidence="6" type="ORF">BAURA63_00539</name>
</gene>
<dbReference type="InterPro" id="IPR036388">
    <property type="entry name" value="WH-like_DNA-bd_sf"/>
</dbReference>
<dbReference type="SUPFAM" id="SSF46785">
    <property type="entry name" value="Winged helix' DNA-binding domain"/>
    <property type="match status" value="1"/>
</dbReference>
<keyword evidence="4" id="KW-0804">Transcription</keyword>
<dbReference type="Gene3D" id="1.10.10.10">
    <property type="entry name" value="Winged helix-like DNA-binding domain superfamily/Winged helix DNA-binding domain"/>
    <property type="match status" value="1"/>
</dbReference>
<keyword evidence="3 6" id="KW-0238">DNA-binding</keyword>
<keyword evidence="2" id="KW-0805">Transcription regulation</keyword>
<proteinExistence type="inferred from homology"/>
<evidence type="ECO:0000313" key="6">
    <source>
        <dbReference type="EMBL" id="SMX67676.1"/>
    </source>
</evidence>
<dbReference type="Pfam" id="PF00126">
    <property type="entry name" value="HTH_1"/>
    <property type="match status" value="1"/>
</dbReference>
<dbReference type="GO" id="GO:0003677">
    <property type="term" value="F:DNA binding"/>
    <property type="evidence" value="ECO:0007669"/>
    <property type="project" value="UniProtKB-KW"/>
</dbReference>
<dbReference type="PROSITE" id="PS50931">
    <property type="entry name" value="HTH_LYSR"/>
    <property type="match status" value="1"/>
</dbReference>
<dbReference type="PANTHER" id="PTHR30346">
    <property type="entry name" value="TRANSCRIPTIONAL DUAL REGULATOR HCAR-RELATED"/>
    <property type="match status" value="1"/>
</dbReference>
<dbReference type="InterPro" id="IPR005119">
    <property type="entry name" value="LysR_subst-bd"/>
</dbReference>
<dbReference type="Proteomes" id="UP000234327">
    <property type="component" value="Unassembled WGS sequence"/>
</dbReference>
<dbReference type="CDD" id="cd08423">
    <property type="entry name" value="PBP2_LTTR_like_6"/>
    <property type="match status" value="1"/>
</dbReference>
<dbReference type="GO" id="GO:0003700">
    <property type="term" value="F:DNA-binding transcription factor activity"/>
    <property type="evidence" value="ECO:0007669"/>
    <property type="project" value="InterPro"/>
</dbReference>
<feature type="domain" description="HTH lysR-type" evidence="5">
    <location>
        <begin position="60"/>
        <end position="112"/>
    </location>
</feature>
<accession>A0A2H1HXW3</accession>
<protein>
    <submittedName>
        <fullName evidence="6">DNA-binding transcriptional regulator, LysR family</fullName>
    </submittedName>
</protein>
<dbReference type="Gene3D" id="3.40.190.10">
    <property type="entry name" value="Periplasmic binding protein-like II"/>
    <property type="match status" value="2"/>
</dbReference>
<name>A0A2H1HXW3_BREAU</name>
<dbReference type="GO" id="GO:0032993">
    <property type="term" value="C:protein-DNA complex"/>
    <property type="evidence" value="ECO:0007669"/>
    <property type="project" value="TreeGrafter"/>
</dbReference>
<evidence type="ECO:0000313" key="7">
    <source>
        <dbReference type="Proteomes" id="UP000234327"/>
    </source>
</evidence>